<protein>
    <submittedName>
        <fullName evidence="1">Uncharacterized protein</fullName>
    </submittedName>
</protein>
<dbReference type="RefSeq" id="WP_187707221.1">
    <property type="nucleotide sequence ID" value="NZ_CP060822.1"/>
</dbReference>
<dbReference type="AlphaFoldDB" id="A0A7H0F4I7"/>
<dbReference type="Proteomes" id="UP000516013">
    <property type="component" value="Chromosome"/>
</dbReference>
<proteinExistence type="predicted"/>
<reference evidence="1 2" key="1">
    <citation type="submission" date="2020-08" db="EMBL/GenBank/DDBJ databases">
        <title>Complete genome sequence of Raphidiopsis curvispora isolated from drinking water reservoir in South Korea.</title>
        <authorList>
            <person name="Jeong J."/>
        </authorList>
    </citation>
    <scope>NUCLEOTIDE SEQUENCE [LARGE SCALE GENOMIC DNA]</scope>
    <source>
        <strain evidence="1 2">GIHE-G1</strain>
    </source>
</reference>
<accession>A0A7H0F4I7</accession>
<sequence length="178" mass="20574">MEILAELIKKTAQVELKEENGKLYAILDETQSPDSMVKIRNLPSDALVIKVDQFRSPEDIFNGTKGECRRADYVIISSEKRCILYIEVKRTKDKWHKIVQQLRGAECFVKYCQDIGKSFWKESSFLACYKHRFVSIGCTSISIDKKKTRIDKNSPIHDSPDTAMKIAYPKYILFNSLL</sequence>
<evidence type="ECO:0000313" key="1">
    <source>
        <dbReference type="EMBL" id="QNP30953.1"/>
    </source>
</evidence>
<gene>
    <name evidence="1" type="ORF">IAR63_08235</name>
</gene>
<evidence type="ECO:0000313" key="2">
    <source>
        <dbReference type="Proteomes" id="UP000516013"/>
    </source>
</evidence>
<name>A0A7H0F4I7_9CYAN</name>
<dbReference type="KEGG" id="ccur:IAR63_08235"/>
<dbReference type="EMBL" id="CP060822">
    <property type="protein sequence ID" value="QNP30953.1"/>
    <property type="molecule type" value="Genomic_DNA"/>
</dbReference>
<keyword evidence="2" id="KW-1185">Reference proteome</keyword>
<organism evidence="1 2">
    <name type="scientific">Cylindrospermopsis curvispora GIHE-G1</name>
    <dbReference type="NCBI Taxonomy" id="2666332"/>
    <lineage>
        <taxon>Bacteria</taxon>
        <taxon>Bacillati</taxon>
        <taxon>Cyanobacteriota</taxon>
        <taxon>Cyanophyceae</taxon>
        <taxon>Nostocales</taxon>
        <taxon>Aphanizomenonaceae</taxon>
        <taxon>Cylindrospermopsis</taxon>
    </lineage>
</organism>